<sequence length="270" mass="29899">MPIIPGIKESYVGALLENIIYGVYLSMFRECCILFYKKKSQGTLHLYPLATTFLMFIAITMRCIIDTYRCAVAFDNAEVDPGPSNSTLGILGTTCWVVLTIVADMFIVYRAFIVWGRSRPVVIIPSLLVLANMVIGIFGIMALDSNTTLWSPVDWMNALISLTLCTNVICTGLISFQIIRVHRRIAWMASTDSSRDTIRIVSIIVESAAVYTAMLAATLVVARLRGFGIFILVDCLSPTILTQNDFKGLIFSSIIIRVSRGTSVWSTTPE</sequence>
<keyword evidence="1" id="KW-1133">Transmembrane helix</keyword>
<proteinExistence type="predicted"/>
<keyword evidence="3" id="KW-1185">Reference proteome</keyword>
<gene>
    <name evidence="2" type="ORF">MVEN_00169900</name>
</gene>
<feature type="transmembrane region" description="Helical" evidence="1">
    <location>
        <begin position="88"/>
        <end position="109"/>
    </location>
</feature>
<keyword evidence="1" id="KW-0472">Membrane</keyword>
<keyword evidence="1" id="KW-0812">Transmembrane</keyword>
<dbReference type="OrthoDB" id="2751465at2759"/>
<organism evidence="2 3">
    <name type="scientific">Mycena venus</name>
    <dbReference type="NCBI Taxonomy" id="2733690"/>
    <lineage>
        <taxon>Eukaryota</taxon>
        <taxon>Fungi</taxon>
        <taxon>Dikarya</taxon>
        <taxon>Basidiomycota</taxon>
        <taxon>Agaricomycotina</taxon>
        <taxon>Agaricomycetes</taxon>
        <taxon>Agaricomycetidae</taxon>
        <taxon>Agaricales</taxon>
        <taxon>Marasmiineae</taxon>
        <taxon>Mycenaceae</taxon>
        <taxon>Mycena</taxon>
    </lineage>
</organism>
<evidence type="ECO:0000313" key="3">
    <source>
        <dbReference type="Proteomes" id="UP000620124"/>
    </source>
</evidence>
<comment type="caution">
    <text evidence="2">The sequence shown here is derived from an EMBL/GenBank/DDBJ whole genome shotgun (WGS) entry which is preliminary data.</text>
</comment>
<evidence type="ECO:0000313" key="2">
    <source>
        <dbReference type="EMBL" id="KAF7368467.1"/>
    </source>
</evidence>
<evidence type="ECO:0000256" key="1">
    <source>
        <dbReference type="SAM" id="Phobius"/>
    </source>
</evidence>
<name>A0A8H6Z0N1_9AGAR</name>
<accession>A0A8H6Z0N1</accession>
<protein>
    <submittedName>
        <fullName evidence="2">Uncharacterized protein</fullName>
    </submittedName>
</protein>
<reference evidence="2" key="1">
    <citation type="submission" date="2020-05" db="EMBL/GenBank/DDBJ databases">
        <title>Mycena genomes resolve the evolution of fungal bioluminescence.</title>
        <authorList>
            <person name="Tsai I.J."/>
        </authorList>
    </citation>
    <scope>NUCLEOTIDE SEQUENCE</scope>
    <source>
        <strain evidence="2">CCC161011</strain>
    </source>
</reference>
<dbReference type="Proteomes" id="UP000620124">
    <property type="component" value="Unassembled WGS sequence"/>
</dbReference>
<feature type="transmembrane region" description="Helical" evidence="1">
    <location>
        <begin position="155"/>
        <end position="179"/>
    </location>
</feature>
<feature type="transmembrane region" description="Helical" evidence="1">
    <location>
        <begin position="121"/>
        <end position="143"/>
    </location>
</feature>
<dbReference type="EMBL" id="JACAZI010000002">
    <property type="protein sequence ID" value="KAF7368467.1"/>
    <property type="molecule type" value="Genomic_DNA"/>
</dbReference>
<feature type="transmembrane region" description="Helical" evidence="1">
    <location>
        <begin position="48"/>
        <end position="68"/>
    </location>
</feature>
<dbReference type="AlphaFoldDB" id="A0A8H6Z0N1"/>
<feature type="transmembrane region" description="Helical" evidence="1">
    <location>
        <begin position="200"/>
        <end position="222"/>
    </location>
</feature>